<protein>
    <submittedName>
        <fullName evidence="2">Protein of unassigned function</fullName>
    </submittedName>
</protein>
<feature type="region of interest" description="Disordered" evidence="1">
    <location>
        <begin position="49"/>
        <end position="79"/>
    </location>
</feature>
<dbReference type="EMBL" id="CP003811">
    <property type="protein sequence ID" value="AIQ89952.1"/>
    <property type="molecule type" value="Genomic_DNA"/>
</dbReference>
<gene>
    <name evidence="2" type="ORF">MOC_2197</name>
</gene>
<evidence type="ECO:0000313" key="2">
    <source>
        <dbReference type="EMBL" id="AIQ89952.1"/>
    </source>
</evidence>
<dbReference type="AlphaFoldDB" id="A0A089NRE5"/>
<keyword evidence="3" id="KW-1185">Reference proteome</keyword>
<accession>A0A089NRE5</accession>
<dbReference type="STRING" id="693986.MOC_2197"/>
<dbReference type="HOGENOM" id="CLU_2602026_0_0_5"/>
<dbReference type="Proteomes" id="UP000029492">
    <property type="component" value="Chromosome"/>
</dbReference>
<name>A0A089NRE5_9HYPH</name>
<evidence type="ECO:0000256" key="1">
    <source>
        <dbReference type="SAM" id="MobiDB-lite"/>
    </source>
</evidence>
<evidence type="ECO:0000313" key="3">
    <source>
        <dbReference type="Proteomes" id="UP000029492"/>
    </source>
</evidence>
<proteinExistence type="predicted"/>
<sequence>MKRRATVLSLSSLRGRVALASARVGRGEPGFRLRRDRLEAHSLSLRRRSPLSRCCAGYPPPQRGEGDAPARHGSRGRRP</sequence>
<dbReference type="KEGG" id="mor:MOC_2197"/>
<organism evidence="2 3">
    <name type="scientific">Methylobacterium oryzae CBMB20</name>
    <dbReference type="NCBI Taxonomy" id="693986"/>
    <lineage>
        <taxon>Bacteria</taxon>
        <taxon>Pseudomonadati</taxon>
        <taxon>Pseudomonadota</taxon>
        <taxon>Alphaproteobacteria</taxon>
        <taxon>Hyphomicrobiales</taxon>
        <taxon>Methylobacteriaceae</taxon>
        <taxon>Methylobacterium</taxon>
    </lineage>
</organism>
<reference evidence="2 3" key="1">
    <citation type="journal article" date="2014" name="PLoS ONE">
        <title>Genome Information of Methylobacterium oryzae, a Plant-Probiotic Methylotroph in the Phyllosphere.</title>
        <authorList>
            <person name="Kwak M.J."/>
            <person name="Jeong H."/>
            <person name="Madhaiyan M."/>
            <person name="Lee Y."/>
            <person name="Sa T.M."/>
            <person name="Oh T.K."/>
            <person name="Kim J.F."/>
        </authorList>
    </citation>
    <scope>NUCLEOTIDE SEQUENCE [LARGE SCALE GENOMIC DNA]</scope>
    <source>
        <strain evidence="2 3">CBMB20</strain>
    </source>
</reference>